<name>A0A917W477_9ACTN</name>
<keyword evidence="2 4" id="KW-0238">DNA-binding</keyword>
<evidence type="ECO:0000256" key="2">
    <source>
        <dbReference type="ARBA" id="ARBA00023125"/>
    </source>
</evidence>
<dbReference type="PANTHER" id="PTHR30055">
    <property type="entry name" value="HTH-TYPE TRANSCRIPTIONAL REGULATOR RUTR"/>
    <property type="match status" value="1"/>
</dbReference>
<comment type="caution">
    <text evidence="6">The sequence shown here is derived from an EMBL/GenBank/DDBJ whole genome shotgun (WGS) entry which is preliminary data.</text>
</comment>
<dbReference type="InterPro" id="IPR001647">
    <property type="entry name" value="HTH_TetR"/>
</dbReference>
<sequence length="223" mass="24084">MPDAARYPKRSAHAARTREAIIAAAAELFSAQGYTGTTMKAIAITAGVSVESVYLAGSKSSLLATAMTVAFTGREGDRPLAEDPAYAAVFALPDPNLALNRYVELVSASIARSVGLWRTARAAADVEPEIRRLFDEVLARRRSDLELAGPWLVAHRLITPAEADDVVASLSVLVSHEVYEHLVVQFGWPVTKYSAWLRSAIDRLILNSADRPAESSPTEQGRP</sequence>
<keyword evidence="1" id="KW-0805">Transcription regulation</keyword>
<feature type="domain" description="HTH tetR-type" evidence="5">
    <location>
        <begin position="15"/>
        <end position="75"/>
    </location>
</feature>
<protein>
    <submittedName>
        <fullName evidence="6">TetR family transcriptional regulator</fullName>
    </submittedName>
</protein>
<proteinExistence type="predicted"/>
<dbReference type="AlphaFoldDB" id="A0A917W477"/>
<dbReference type="Gene3D" id="1.10.357.10">
    <property type="entry name" value="Tetracycline Repressor, domain 2"/>
    <property type="match status" value="1"/>
</dbReference>
<feature type="DNA-binding region" description="H-T-H motif" evidence="4">
    <location>
        <begin position="38"/>
        <end position="57"/>
    </location>
</feature>
<dbReference type="PROSITE" id="PS50977">
    <property type="entry name" value="HTH_TETR_2"/>
    <property type="match status" value="1"/>
</dbReference>
<dbReference type="Proteomes" id="UP000613840">
    <property type="component" value="Unassembled WGS sequence"/>
</dbReference>
<dbReference type="RefSeq" id="WP_188895118.1">
    <property type="nucleotide sequence ID" value="NZ_BMMZ01000004.1"/>
</dbReference>
<gene>
    <name evidence="6" type="ORF">GCM10011575_20350</name>
</gene>
<accession>A0A917W477</accession>
<keyword evidence="3" id="KW-0804">Transcription</keyword>
<dbReference type="Pfam" id="PF00440">
    <property type="entry name" value="TetR_N"/>
    <property type="match status" value="1"/>
</dbReference>
<dbReference type="EMBL" id="BMMZ01000004">
    <property type="protein sequence ID" value="GGL61707.1"/>
    <property type="molecule type" value="Genomic_DNA"/>
</dbReference>
<dbReference type="PANTHER" id="PTHR30055:SF234">
    <property type="entry name" value="HTH-TYPE TRANSCRIPTIONAL REGULATOR BETI"/>
    <property type="match status" value="1"/>
</dbReference>
<dbReference type="InterPro" id="IPR009057">
    <property type="entry name" value="Homeodomain-like_sf"/>
</dbReference>
<evidence type="ECO:0000313" key="7">
    <source>
        <dbReference type="Proteomes" id="UP000613840"/>
    </source>
</evidence>
<dbReference type="InterPro" id="IPR050109">
    <property type="entry name" value="HTH-type_TetR-like_transc_reg"/>
</dbReference>
<evidence type="ECO:0000259" key="5">
    <source>
        <dbReference type="PROSITE" id="PS50977"/>
    </source>
</evidence>
<reference evidence="6" key="1">
    <citation type="journal article" date="2014" name="Int. J. Syst. Evol. Microbiol.">
        <title>Complete genome sequence of Corynebacterium casei LMG S-19264T (=DSM 44701T), isolated from a smear-ripened cheese.</title>
        <authorList>
            <consortium name="US DOE Joint Genome Institute (JGI-PGF)"/>
            <person name="Walter F."/>
            <person name="Albersmeier A."/>
            <person name="Kalinowski J."/>
            <person name="Ruckert C."/>
        </authorList>
    </citation>
    <scope>NUCLEOTIDE SEQUENCE</scope>
    <source>
        <strain evidence="6">CGMCC 4.7306</strain>
    </source>
</reference>
<dbReference type="GO" id="GO:0000976">
    <property type="term" value="F:transcription cis-regulatory region binding"/>
    <property type="evidence" value="ECO:0007669"/>
    <property type="project" value="TreeGrafter"/>
</dbReference>
<evidence type="ECO:0000256" key="3">
    <source>
        <dbReference type="ARBA" id="ARBA00023163"/>
    </source>
</evidence>
<evidence type="ECO:0000313" key="6">
    <source>
        <dbReference type="EMBL" id="GGL61707.1"/>
    </source>
</evidence>
<reference evidence="6" key="2">
    <citation type="submission" date="2020-09" db="EMBL/GenBank/DDBJ databases">
        <authorList>
            <person name="Sun Q."/>
            <person name="Zhou Y."/>
        </authorList>
    </citation>
    <scope>NUCLEOTIDE SEQUENCE</scope>
    <source>
        <strain evidence="6">CGMCC 4.7306</strain>
    </source>
</reference>
<evidence type="ECO:0000256" key="1">
    <source>
        <dbReference type="ARBA" id="ARBA00023015"/>
    </source>
</evidence>
<evidence type="ECO:0000256" key="4">
    <source>
        <dbReference type="PROSITE-ProRule" id="PRU00335"/>
    </source>
</evidence>
<organism evidence="6 7">
    <name type="scientific">Microlunatus endophyticus</name>
    <dbReference type="NCBI Taxonomy" id="1716077"/>
    <lineage>
        <taxon>Bacteria</taxon>
        <taxon>Bacillati</taxon>
        <taxon>Actinomycetota</taxon>
        <taxon>Actinomycetes</taxon>
        <taxon>Propionibacteriales</taxon>
        <taxon>Propionibacteriaceae</taxon>
        <taxon>Microlunatus</taxon>
    </lineage>
</organism>
<dbReference type="SUPFAM" id="SSF46689">
    <property type="entry name" value="Homeodomain-like"/>
    <property type="match status" value="1"/>
</dbReference>
<dbReference type="GO" id="GO:0003700">
    <property type="term" value="F:DNA-binding transcription factor activity"/>
    <property type="evidence" value="ECO:0007669"/>
    <property type="project" value="TreeGrafter"/>
</dbReference>
<keyword evidence="7" id="KW-1185">Reference proteome</keyword>